<accession>A0A2P9ATM2</accession>
<dbReference type="AlphaFoldDB" id="A0A2P9ATM2"/>
<keyword evidence="2" id="KW-1185">Reference proteome</keyword>
<sequence>MSALREFEAAAWQMSLTKATNGLSVAQADEPTYLDALAAPSFSIAETRMCHWSSWRGVV</sequence>
<dbReference type="EMBL" id="FUIG01000053">
    <property type="protein sequence ID" value="SJM34460.1"/>
    <property type="molecule type" value="Genomic_DNA"/>
</dbReference>
<name>A0A2P9ATM2_9HYPH</name>
<proteinExistence type="predicted"/>
<evidence type="ECO:0000313" key="1">
    <source>
        <dbReference type="EMBL" id="SJM34460.1"/>
    </source>
</evidence>
<gene>
    <name evidence="1" type="ORF">BQ8482_440014</name>
</gene>
<reference evidence="2" key="1">
    <citation type="submission" date="2016-12" db="EMBL/GenBank/DDBJ databases">
        <authorList>
            <person name="Brunel B."/>
        </authorList>
    </citation>
    <scope>NUCLEOTIDE SEQUENCE [LARGE SCALE GENOMIC DNA]</scope>
</reference>
<evidence type="ECO:0000313" key="2">
    <source>
        <dbReference type="Proteomes" id="UP000245698"/>
    </source>
</evidence>
<protein>
    <submittedName>
        <fullName evidence="1">Uncharacterized protein</fullName>
    </submittedName>
</protein>
<organism evidence="1 2">
    <name type="scientific">Mesorhizobium delmotii</name>
    <dbReference type="NCBI Taxonomy" id="1631247"/>
    <lineage>
        <taxon>Bacteria</taxon>
        <taxon>Pseudomonadati</taxon>
        <taxon>Pseudomonadota</taxon>
        <taxon>Alphaproteobacteria</taxon>
        <taxon>Hyphomicrobiales</taxon>
        <taxon>Phyllobacteriaceae</taxon>
        <taxon>Mesorhizobium</taxon>
    </lineage>
</organism>
<dbReference type="Proteomes" id="UP000245698">
    <property type="component" value="Unassembled WGS sequence"/>
</dbReference>